<dbReference type="EMBL" id="JNVN01001961">
    <property type="protein sequence ID" value="KHJ32595.1"/>
    <property type="molecule type" value="Genomic_DNA"/>
</dbReference>
<keyword evidence="9" id="KW-1185">Reference proteome</keyword>
<feature type="domain" description="GATOR1 complex protein NPRL3 C-terminal HTH" evidence="7">
    <location>
        <begin position="654"/>
        <end position="714"/>
    </location>
</feature>
<keyword evidence="5" id="KW-0469">Meiosis</keyword>
<dbReference type="GO" id="GO:0038202">
    <property type="term" value="P:TORC1 signaling"/>
    <property type="evidence" value="ECO:0007669"/>
    <property type="project" value="TreeGrafter"/>
</dbReference>
<keyword evidence="5" id="KW-0732">Signal</keyword>
<dbReference type="GO" id="GO:1990130">
    <property type="term" value="C:GATOR1 complex"/>
    <property type="evidence" value="ECO:0007669"/>
    <property type="project" value="TreeGrafter"/>
</dbReference>
<comment type="subcellular location">
    <subcellularLocation>
        <location evidence="5">Vacuole membrane</location>
        <topology evidence="5">Peripheral membrane protein</topology>
    </subcellularLocation>
</comment>
<dbReference type="GO" id="GO:0010508">
    <property type="term" value="P:positive regulation of autophagy"/>
    <property type="evidence" value="ECO:0007669"/>
    <property type="project" value="TreeGrafter"/>
</dbReference>
<dbReference type="GO" id="GO:0051321">
    <property type="term" value="P:meiotic cell cycle"/>
    <property type="evidence" value="ECO:0007669"/>
    <property type="project" value="UniProtKB-UniRule"/>
</dbReference>
<organism evidence="8 9">
    <name type="scientific">Uncinula necator</name>
    <name type="common">Grape powdery mildew</name>
    <dbReference type="NCBI Taxonomy" id="52586"/>
    <lineage>
        <taxon>Eukaryota</taxon>
        <taxon>Fungi</taxon>
        <taxon>Dikarya</taxon>
        <taxon>Ascomycota</taxon>
        <taxon>Pezizomycotina</taxon>
        <taxon>Leotiomycetes</taxon>
        <taxon>Erysiphales</taxon>
        <taxon>Erysiphaceae</taxon>
        <taxon>Erysiphe</taxon>
    </lineage>
</organism>
<dbReference type="GO" id="GO:0005774">
    <property type="term" value="C:vacuolar membrane"/>
    <property type="evidence" value="ECO:0007669"/>
    <property type="project" value="UniProtKB-SubCell"/>
</dbReference>
<accession>A0A0B1P5I2</accession>
<dbReference type="InterPro" id="IPR005365">
    <property type="entry name" value="Npr3"/>
</dbReference>
<reference evidence="8 9" key="1">
    <citation type="journal article" date="2014" name="BMC Genomics">
        <title>Adaptive genomic structural variation in the grape powdery mildew pathogen, Erysiphe necator.</title>
        <authorList>
            <person name="Jones L."/>
            <person name="Riaz S."/>
            <person name="Morales-Cruz A."/>
            <person name="Amrine K.C."/>
            <person name="McGuire B."/>
            <person name="Gubler W.D."/>
            <person name="Walker M.A."/>
            <person name="Cantu D."/>
        </authorList>
    </citation>
    <scope>NUCLEOTIDE SEQUENCE [LARGE SCALE GENOMIC DNA]</scope>
    <source>
        <strain evidence="9">c</strain>
    </source>
</reference>
<feature type="compositionally biased region" description="Low complexity" evidence="6">
    <location>
        <begin position="568"/>
        <end position="578"/>
    </location>
</feature>
<dbReference type="GO" id="GO:0034198">
    <property type="term" value="P:cellular response to amino acid starvation"/>
    <property type="evidence" value="ECO:0007669"/>
    <property type="project" value="TreeGrafter"/>
</dbReference>
<evidence type="ECO:0000256" key="1">
    <source>
        <dbReference type="ARBA" id="ARBA00010546"/>
    </source>
</evidence>
<comment type="caution">
    <text evidence="8">The sequence shown here is derived from an EMBL/GenBank/DDBJ whole genome shotgun (WGS) entry which is preliminary data.</text>
</comment>
<name>A0A0B1P5I2_UNCNE</name>
<dbReference type="Proteomes" id="UP000030854">
    <property type="component" value="Unassembled WGS sequence"/>
</dbReference>
<comment type="similarity">
    <text evidence="1 5">Belongs to the NPR3 family.</text>
</comment>
<dbReference type="PANTHER" id="PTHR13153">
    <property type="entry name" value="CGTHBA PROTEIN -14 GENE PROTEIN"/>
    <property type="match status" value="1"/>
</dbReference>
<evidence type="ECO:0000256" key="4">
    <source>
        <dbReference type="ARBA" id="ARBA00030028"/>
    </source>
</evidence>
<dbReference type="HOGENOM" id="CLU_014314_2_0_1"/>
<sequence length="720" mass="82657">MNTSGLVAMALTIRSNDGPRFIFHYPARPRKGKCEGDILYGTDMNFNKLDAEDDKNDKNEVDRIEFDFDDDDDDDEKMLHSFNRISLSQEDSSAGVIDGNPLNHHIILDEKMHLDEHYDTPNGIHVVPWEYLFQFSTTDLENILTPSRAYRKSRFELTLDSLCFLSYPIHIREDGTWTRRKRKQKLKGGNSNAESLSSTTDKEKGIRKIYDDSNLSEEYYEGGMTMFNVVFILDVPRYDMKQKVDEMFDHVVKKFNLALMEAQASSGYVWFESELILAIKEKAREDRRPMSWLWREILLLSTLASAIRDIFHSISHNKIATVKLGSGLDLSLQIPVPSFLISLPTSKERAMIGLLATNAIPFVNEDGDYGQPQLNKHFALLLLENETKLVAELQADKKELSAALIECISLCKPTLSFAQTAQINSIELTSLLTLASHLIVYRRAIAIPPLHSQNVYIVSPNCDLRMLPEASLLWKKTFPFAPSLQSFLAALSASPRPYRTLVPSRDHRPTYMEMLAWLIRGGWVTQLRTFTWIQVWPEIQYEVDYKLRAEVIKNMSCDQSKPQDQDGTESSDSSTSNESLDDYFKAPLTAEQVAEKTRLQRLAAKRIEQLAEEYASFSKLPAPVATLKPSINFSAHLKAFPTPYIIKDPGKLSYTESLYVSAIRKRFTKTRAKNLWLRFIKYFNGVEALESIALRENMTHKETWHILLEYQEHLLVCRYW</sequence>
<evidence type="ECO:0000256" key="6">
    <source>
        <dbReference type="SAM" id="MobiDB-lite"/>
    </source>
</evidence>
<dbReference type="GO" id="GO:1904262">
    <property type="term" value="P:negative regulation of TORC1 signaling"/>
    <property type="evidence" value="ECO:0007669"/>
    <property type="project" value="TreeGrafter"/>
</dbReference>
<dbReference type="OMA" id="CNLAFRY"/>
<dbReference type="Pfam" id="PF24064">
    <property type="entry name" value="HTH_NPRL3"/>
    <property type="match status" value="1"/>
</dbReference>
<evidence type="ECO:0000256" key="3">
    <source>
        <dbReference type="ARBA" id="ARBA00025376"/>
    </source>
</evidence>
<evidence type="ECO:0000256" key="5">
    <source>
        <dbReference type="RuleBase" id="RU368069"/>
    </source>
</evidence>
<evidence type="ECO:0000259" key="7">
    <source>
        <dbReference type="Pfam" id="PF24064"/>
    </source>
</evidence>
<comment type="function">
    <text evidence="3 5">Mediates inactivation of the TORC1 complex in response to amino acid starvation. Required for meiotic nuclear division.</text>
</comment>
<proteinExistence type="inferred from homology"/>
<evidence type="ECO:0000256" key="2">
    <source>
        <dbReference type="ARBA" id="ARBA00017880"/>
    </source>
</evidence>
<dbReference type="InterPro" id="IPR056603">
    <property type="entry name" value="HTH_NPRL3"/>
</dbReference>
<evidence type="ECO:0000313" key="8">
    <source>
        <dbReference type="EMBL" id="KHJ32595.1"/>
    </source>
</evidence>
<dbReference type="Pfam" id="PF03666">
    <property type="entry name" value="NPR3"/>
    <property type="match status" value="1"/>
</dbReference>
<evidence type="ECO:0000313" key="9">
    <source>
        <dbReference type="Proteomes" id="UP000030854"/>
    </source>
</evidence>
<feature type="region of interest" description="Disordered" evidence="6">
    <location>
        <begin position="557"/>
        <end position="580"/>
    </location>
</feature>
<protein>
    <recommendedName>
        <fullName evidence="2 5">Nitrogen permease regulator 3</fullName>
    </recommendedName>
    <alternativeName>
        <fullName evidence="4 5">Required for meiotic nuclear division protein 11</fullName>
    </alternativeName>
</protein>
<dbReference type="STRING" id="52586.A0A0B1P5I2"/>
<dbReference type="PANTHER" id="PTHR13153:SF5">
    <property type="entry name" value="GATOR COMPLEX PROTEIN NPRL3"/>
    <property type="match status" value="1"/>
</dbReference>
<dbReference type="AlphaFoldDB" id="A0A0B1P5I2"/>
<gene>
    <name evidence="8" type="ORF">EV44_g2138</name>
</gene>